<reference evidence="1 2" key="1">
    <citation type="journal article" date="2019" name="Mol. Ecol. Resour.">
        <title>Chromosome-level genome assembly of Triplophysa tibetana, a fish adapted to the harsh high-altitude environment of the Tibetan Plateau.</title>
        <authorList>
            <person name="Yang X."/>
            <person name="Liu H."/>
            <person name="Ma Z."/>
            <person name="Zou Y."/>
            <person name="Zou M."/>
            <person name="Mao Y."/>
            <person name="Li X."/>
            <person name="Wang H."/>
            <person name="Chen T."/>
            <person name="Wang W."/>
            <person name="Yang R."/>
        </authorList>
    </citation>
    <scope>NUCLEOTIDE SEQUENCE [LARGE SCALE GENOMIC DNA]</scope>
    <source>
        <strain evidence="1">TTIB1903HZAU</strain>
        <tissue evidence="1">Muscle</tissue>
    </source>
</reference>
<organism evidence="1 2">
    <name type="scientific">Triplophysa tibetana</name>
    <dbReference type="NCBI Taxonomy" id="1572043"/>
    <lineage>
        <taxon>Eukaryota</taxon>
        <taxon>Metazoa</taxon>
        <taxon>Chordata</taxon>
        <taxon>Craniata</taxon>
        <taxon>Vertebrata</taxon>
        <taxon>Euteleostomi</taxon>
        <taxon>Actinopterygii</taxon>
        <taxon>Neopterygii</taxon>
        <taxon>Teleostei</taxon>
        <taxon>Ostariophysi</taxon>
        <taxon>Cypriniformes</taxon>
        <taxon>Nemacheilidae</taxon>
        <taxon>Triplophysa</taxon>
    </lineage>
</organism>
<evidence type="ECO:0000313" key="2">
    <source>
        <dbReference type="Proteomes" id="UP000324632"/>
    </source>
</evidence>
<name>A0A5A9N0L1_9TELE</name>
<dbReference type="EMBL" id="SOYY01000024">
    <property type="protein sequence ID" value="KAA0703574.1"/>
    <property type="molecule type" value="Genomic_DNA"/>
</dbReference>
<sequence length="267" mass="27784">MSSTDPFSVKTPAATSNSENTVSYMTSAPSDSTSHTTIDTTHYMPTAFTCTTDCYAKFMNVTPSPCPSASAYCELIKQAMSYSIMCSVSCGMSCGNITVTNCSLACCNTTSCLNASLSAHLGSSSTAAPITPSTPYTTAKVTVPPTPANNGKKCISIKCDGAACYKNTNSIPLVFCPVGQDYCKLHKVTVGTVESWQGGCSDDCRKAQVCSSGLSTCHQECCNATAAASCLKLTGDLYMPSSAARGPQSPALLTASLLLLWMGKILT</sequence>
<evidence type="ECO:0000313" key="1">
    <source>
        <dbReference type="EMBL" id="KAA0703574.1"/>
    </source>
</evidence>
<gene>
    <name evidence="1" type="ORF">E1301_Tti014243</name>
</gene>
<keyword evidence="2" id="KW-1185">Reference proteome</keyword>
<protein>
    <submittedName>
        <fullName evidence="1">Uncharacterized protein</fullName>
    </submittedName>
</protein>
<accession>A0A5A9N0L1</accession>
<dbReference type="AlphaFoldDB" id="A0A5A9N0L1"/>
<proteinExistence type="predicted"/>
<dbReference type="Proteomes" id="UP000324632">
    <property type="component" value="Chromosome 24"/>
</dbReference>
<comment type="caution">
    <text evidence="1">The sequence shown here is derived from an EMBL/GenBank/DDBJ whole genome shotgun (WGS) entry which is preliminary data.</text>
</comment>